<name>A0AAX3FQF4_ACTEU</name>
<evidence type="ECO:0000259" key="1">
    <source>
        <dbReference type="Pfam" id="PF07157"/>
    </source>
</evidence>
<evidence type="ECO:0000313" key="2">
    <source>
        <dbReference type="EMBL" id="VEE92976.1"/>
    </source>
</evidence>
<dbReference type="AlphaFoldDB" id="A0AAX3FQF4"/>
<dbReference type="InterPro" id="IPR009826">
    <property type="entry name" value="DNA_circ_N"/>
</dbReference>
<evidence type="ECO:0000313" key="3">
    <source>
        <dbReference type="Proteomes" id="UP000268529"/>
    </source>
</evidence>
<dbReference type="EMBL" id="LR134310">
    <property type="protein sequence ID" value="VEE92976.1"/>
    <property type="molecule type" value="Genomic_DNA"/>
</dbReference>
<protein>
    <submittedName>
        <fullName evidence="2">Mu-like prophage DNA circulation protein</fullName>
    </submittedName>
</protein>
<proteinExistence type="predicted"/>
<dbReference type="GeneID" id="92744721"/>
<gene>
    <name evidence="2" type="ORF">NCTC8529_02120</name>
</gene>
<feature type="domain" description="DNA circulation N-terminal" evidence="1">
    <location>
        <begin position="8"/>
        <end position="92"/>
    </location>
</feature>
<accession>A0AAX3FQF4</accession>
<dbReference type="RefSeq" id="WP_039196603.1">
    <property type="nucleotide sequence ID" value="NZ_LR134310.1"/>
</dbReference>
<dbReference type="Pfam" id="PF07157">
    <property type="entry name" value="DNA_circ_N"/>
    <property type="match status" value="1"/>
</dbReference>
<reference evidence="2 3" key="1">
    <citation type="submission" date="2018-12" db="EMBL/GenBank/DDBJ databases">
        <authorList>
            <consortium name="Pathogen Informatics"/>
        </authorList>
    </citation>
    <scope>NUCLEOTIDE SEQUENCE [LARGE SCALE GENOMIC DNA]</scope>
    <source>
        <strain evidence="2 3">NCTC8529</strain>
    </source>
</reference>
<dbReference type="Proteomes" id="UP000268529">
    <property type="component" value="Chromosome"/>
</dbReference>
<sequence length="452" mass="51226">MSGWTMPIQQASFKGVNFDVLAVDDNFERAVVPHSYPFVNGADLEDMGLNQQTIRLQAILYGDGYYADYKAFLAVVQKRGAGVLVHPVRGRMPNMMLLSANLRHDAENVNYVSIDLNFAEATEMQPIFVFEHSLLSRIDKFLLQIESFVEKVTAWWAKNMEMVVATHNVKKRLLSQWAAIFYMGEQLFSLLNFDNSLYDLPLGVTKASFLPQSNEAIRLFFQAFMRAADKYRFGSALSVKSAFNDLIREFDEVAKIPRLLETKQTQRISSAAQFFKQRERQSQGYLSTQFKHADLQVLGCALQLMSSAVLAKSAVQIIEAQSEELTPAEIEYITTQARLAMLKSLNLVRAMQQASQNNVAFNEPNNGLYTAIHELSEALRDSSYEVMQIAVSAINQKPPLIVKEVSVNGTLQQIAHHFYGDYSRSDELLRLNPQIRQPNFIERGTLLNCYSE</sequence>
<organism evidence="2 3">
    <name type="scientific">Actinobacillus equuli</name>
    <dbReference type="NCBI Taxonomy" id="718"/>
    <lineage>
        <taxon>Bacteria</taxon>
        <taxon>Pseudomonadati</taxon>
        <taxon>Pseudomonadota</taxon>
        <taxon>Gammaproteobacteria</taxon>
        <taxon>Pasteurellales</taxon>
        <taxon>Pasteurellaceae</taxon>
        <taxon>Actinobacillus</taxon>
    </lineage>
</organism>